<dbReference type="OMA" id="FRTYREP"/>
<evidence type="ECO:0000313" key="1">
    <source>
        <dbReference type="EMBL" id="ODH14058.1"/>
    </source>
</evidence>
<dbReference type="PANTHER" id="PTHR45806">
    <property type="entry name" value="SYNAPTOBREVIN HOMOLOG YKT6"/>
    <property type="match status" value="1"/>
</dbReference>
<dbReference type="PANTHER" id="PTHR45806:SF1">
    <property type="entry name" value="SYNAPTOBREVIN HOMOLOG YKT6"/>
    <property type="match status" value="1"/>
</dbReference>
<reference evidence="1 2" key="1">
    <citation type="submission" date="2016-06" db="EMBL/GenBank/DDBJ databases">
        <authorList>
            <person name="Kjaerup R.B."/>
            <person name="Dalgaard T.S."/>
            <person name="Juul-Madsen H.R."/>
        </authorList>
    </citation>
    <scope>NUCLEOTIDE SEQUENCE [LARGE SCALE GENOMIC DNA]</scope>
    <source>
        <strain evidence="1 2">Pb300</strain>
    </source>
</reference>
<dbReference type="GO" id="GO:0016020">
    <property type="term" value="C:membrane"/>
    <property type="evidence" value="ECO:0007669"/>
    <property type="project" value="InterPro"/>
</dbReference>
<dbReference type="PROSITE" id="PS50892">
    <property type="entry name" value="V_SNARE"/>
    <property type="match status" value="1"/>
</dbReference>
<dbReference type="GO" id="GO:0006888">
    <property type="term" value="P:endoplasmic reticulum to Golgi vesicle-mediated transport"/>
    <property type="evidence" value="ECO:0007669"/>
    <property type="project" value="TreeGrafter"/>
</dbReference>
<sequence length="226" mass="25237">MTTTGDIIYIGFFSNDRGQPPEELYGADSIVDSILTRFIRKSQLELITFVCKTLLEKATVNDTAVTVIKDDADSQNVGVLYCFKPHDRPATVVVARPSYSEQIARSIAKGVQLKIRKDFAVPQDFDLTLQKRSSVERSKLGIYDEAVVKAKSKLKEYAQDPGKADELAKIQQQLDDTKQVLYQTVDKMLERGEKLDSLIAKSDNLSMQSRAFAAQAKKQNSCCSVM</sequence>
<dbReference type="VEuPathDB" id="FungiDB:PADG_00187"/>
<dbReference type="InterPro" id="IPR001388">
    <property type="entry name" value="Synaptobrevin-like"/>
</dbReference>
<dbReference type="SUPFAM" id="SSF58038">
    <property type="entry name" value="SNARE fusion complex"/>
    <property type="match status" value="1"/>
</dbReference>
<dbReference type="Pfam" id="PF00957">
    <property type="entry name" value="Synaptobrevin"/>
    <property type="match status" value="1"/>
</dbReference>
<dbReference type="PRINTS" id="PR00219">
    <property type="entry name" value="SYNAPTOBREVN"/>
</dbReference>
<dbReference type="VEuPathDB" id="FungiDB:PABG_03645"/>
<dbReference type="GO" id="GO:0005794">
    <property type="term" value="C:Golgi apparatus"/>
    <property type="evidence" value="ECO:0007669"/>
    <property type="project" value="TreeGrafter"/>
</dbReference>
<accession>A0A1D2J6Q9</accession>
<dbReference type="Proteomes" id="UP000242814">
    <property type="component" value="Unassembled WGS sequence"/>
</dbReference>
<dbReference type="AlphaFoldDB" id="A0A1D2J6Q9"/>
<name>A0A1D2J6Q9_PARBR</name>
<gene>
    <name evidence="1" type="ORF">ACO22_06709</name>
</gene>
<comment type="caution">
    <text evidence="1">The sequence shown here is derived from an EMBL/GenBank/DDBJ whole genome shotgun (WGS) entry which is preliminary data.</text>
</comment>
<dbReference type="GO" id="GO:0005484">
    <property type="term" value="F:SNAP receptor activity"/>
    <property type="evidence" value="ECO:0007669"/>
    <property type="project" value="TreeGrafter"/>
</dbReference>
<dbReference type="InterPro" id="IPR042855">
    <property type="entry name" value="V_SNARE_CC"/>
</dbReference>
<organism evidence="1 2">
    <name type="scientific">Paracoccidioides brasiliensis</name>
    <dbReference type="NCBI Taxonomy" id="121759"/>
    <lineage>
        <taxon>Eukaryota</taxon>
        <taxon>Fungi</taxon>
        <taxon>Dikarya</taxon>
        <taxon>Ascomycota</taxon>
        <taxon>Pezizomycotina</taxon>
        <taxon>Eurotiomycetes</taxon>
        <taxon>Eurotiomycetidae</taxon>
        <taxon>Onygenales</taxon>
        <taxon>Ajellomycetaceae</taxon>
        <taxon>Paracoccidioides</taxon>
    </lineage>
</organism>
<dbReference type="EMBL" id="LZYO01000385">
    <property type="protein sequence ID" value="ODH14058.1"/>
    <property type="molecule type" value="Genomic_DNA"/>
</dbReference>
<dbReference type="Gene3D" id="1.20.5.110">
    <property type="match status" value="1"/>
</dbReference>
<proteinExistence type="predicted"/>
<evidence type="ECO:0000313" key="2">
    <source>
        <dbReference type="Proteomes" id="UP000242814"/>
    </source>
</evidence>
<dbReference type="OrthoDB" id="27923at2759"/>
<protein>
    <submittedName>
        <fullName evidence="1">Uncharacterized protein</fullName>
    </submittedName>
</protein>